<evidence type="ECO:0000256" key="4">
    <source>
        <dbReference type="ARBA" id="ARBA00022519"/>
    </source>
</evidence>
<dbReference type="PANTHER" id="PTHR30024">
    <property type="entry name" value="ALIPHATIC SULFONATES-BINDING PROTEIN-RELATED"/>
    <property type="match status" value="1"/>
</dbReference>
<dbReference type="InterPro" id="IPR044527">
    <property type="entry name" value="NrtA/CpmA_ABC-bd_dom"/>
</dbReference>
<keyword evidence="7" id="KW-1185">Reference proteome</keyword>
<dbReference type="PANTHER" id="PTHR30024:SF43">
    <property type="entry name" value="BLL4572 PROTEIN"/>
    <property type="match status" value="1"/>
</dbReference>
<dbReference type="Proteomes" id="UP000644441">
    <property type="component" value="Unassembled WGS sequence"/>
</dbReference>
<reference evidence="6 7" key="1">
    <citation type="submission" date="2012-09" db="EMBL/GenBank/DDBJ databases">
        <title>Genome Sequence of alkane-degrading Bacterium Alcanivorax venustensis ISO4.</title>
        <authorList>
            <person name="Lai Q."/>
            <person name="Shao Z."/>
        </authorList>
    </citation>
    <scope>NUCLEOTIDE SEQUENCE [LARGE SCALE GENOMIC DNA]</scope>
    <source>
        <strain evidence="6 7">ISO4</strain>
    </source>
</reference>
<dbReference type="Gene3D" id="3.40.190.10">
    <property type="entry name" value="Periplasmic binding protein-like II"/>
    <property type="match status" value="2"/>
</dbReference>
<dbReference type="EMBL" id="ARXR01000006">
    <property type="protein sequence ID" value="MBF5052498.1"/>
    <property type="molecule type" value="Genomic_DNA"/>
</dbReference>
<accession>A0ABS0AEC1</accession>
<evidence type="ECO:0000256" key="2">
    <source>
        <dbReference type="ARBA" id="ARBA00022448"/>
    </source>
</evidence>
<dbReference type="RefSeq" id="WP_194855440.1">
    <property type="nucleotide sequence ID" value="NZ_ARXR01000006.1"/>
</dbReference>
<keyword evidence="4" id="KW-0997">Cell inner membrane</keyword>
<evidence type="ECO:0000313" key="7">
    <source>
        <dbReference type="Proteomes" id="UP000644441"/>
    </source>
</evidence>
<evidence type="ECO:0000313" key="6">
    <source>
        <dbReference type="EMBL" id="MBF5052498.1"/>
    </source>
</evidence>
<evidence type="ECO:0000256" key="5">
    <source>
        <dbReference type="ARBA" id="ARBA00023136"/>
    </source>
</evidence>
<gene>
    <name evidence="6" type="ORF">ISO4_01100</name>
</gene>
<evidence type="ECO:0000256" key="3">
    <source>
        <dbReference type="ARBA" id="ARBA00022475"/>
    </source>
</evidence>
<dbReference type="Pfam" id="PF13379">
    <property type="entry name" value="NMT1_2"/>
    <property type="match status" value="1"/>
</dbReference>
<keyword evidence="3" id="KW-1003">Cell membrane</keyword>
<sequence length="394" mass="43271">MKTDLTLGYMPLTDSLPLLAAAQLGFFRDQGLDVTLQEEVSWANIRDKVIVGQFDGAHMLAPMVMASTLGLGGLNKPLIAPYSLNLGGNGMTLSASLYRELESTTRGRPGPASLKQLIEQRKLEKQPPLVLAVVFPYSSHNLLLRYWLASAGIDPDRDVTTVVLPPSQMVDHLRLGHIHGFFAGEPWNAVATADGIGCCVATGRDIWQNAPNKVLGVTEDWARANPDTLDALLRALYRAGAWLDGNRAQAVSLLAEYLPVDRRALAPALLGHTGYRPDSGDAPEPDLLVFHRYLANFPWVSHGYWFLNQMARWGWLPGDQDLSAVAAACYRPDLYRRALADTPLPGQDWKGEGIHAGPWRLETSQGEIGMGADTFIDGEEWQLRSMNFLHQSAP</sequence>
<keyword evidence="2" id="KW-0813">Transport</keyword>
<protein>
    <submittedName>
        <fullName evidence="6">Nitrate transporter</fullName>
    </submittedName>
</protein>
<dbReference type="CDD" id="cd13553">
    <property type="entry name" value="PBP2_NrtA_CpmA_like"/>
    <property type="match status" value="1"/>
</dbReference>
<keyword evidence="5" id="KW-0472">Membrane</keyword>
<proteinExistence type="predicted"/>
<dbReference type="SUPFAM" id="SSF53850">
    <property type="entry name" value="Periplasmic binding protein-like II"/>
    <property type="match status" value="1"/>
</dbReference>
<organism evidence="6 7">
    <name type="scientific">Alloalcanivorax venustensis ISO4</name>
    <dbReference type="NCBI Taxonomy" id="1177184"/>
    <lineage>
        <taxon>Bacteria</taxon>
        <taxon>Pseudomonadati</taxon>
        <taxon>Pseudomonadota</taxon>
        <taxon>Gammaproteobacteria</taxon>
        <taxon>Oceanospirillales</taxon>
        <taxon>Alcanivoracaceae</taxon>
        <taxon>Alloalcanivorax</taxon>
    </lineage>
</organism>
<name>A0ABS0AEC1_9GAMM</name>
<comment type="subcellular location">
    <subcellularLocation>
        <location evidence="1">Endomembrane system</location>
    </subcellularLocation>
</comment>
<evidence type="ECO:0000256" key="1">
    <source>
        <dbReference type="ARBA" id="ARBA00004308"/>
    </source>
</evidence>
<comment type="caution">
    <text evidence="6">The sequence shown here is derived from an EMBL/GenBank/DDBJ whole genome shotgun (WGS) entry which is preliminary data.</text>
</comment>